<dbReference type="Pfam" id="PF12796">
    <property type="entry name" value="Ank_2"/>
    <property type="match status" value="1"/>
</dbReference>
<dbReference type="InterPro" id="IPR002110">
    <property type="entry name" value="Ankyrin_rpt"/>
</dbReference>
<dbReference type="InterPro" id="IPR026961">
    <property type="entry name" value="PGG_dom"/>
</dbReference>
<proteinExistence type="predicted"/>
<dbReference type="Proteomes" id="UP001603857">
    <property type="component" value="Unassembled WGS sequence"/>
</dbReference>
<keyword evidence="3" id="KW-0812">Transmembrane</keyword>
<dbReference type="SUPFAM" id="SSF48403">
    <property type="entry name" value="Ankyrin repeat"/>
    <property type="match status" value="2"/>
</dbReference>
<feature type="domain" description="PGG" evidence="4">
    <location>
        <begin position="557"/>
        <end position="666"/>
    </location>
</feature>
<feature type="region of interest" description="Disordered" evidence="2">
    <location>
        <begin position="271"/>
        <end position="302"/>
    </location>
</feature>
<comment type="caution">
    <text evidence="5">The sequence shown here is derived from an EMBL/GenBank/DDBJ whole genome shotgun (WGS) entry which is preliminary data.</text>
</comment>
<feature type="transmembrane region" description="Helical" evidence="3">
    <location>
        <begin position="645"/>
        <end position="667"/>
    </location>
</feature>
<dbReference type="GO" id="GO:0005886">
    <property type="term" value="C:plasma membrane"/>
    <property type="evidence" value="ECO:0007669"/>
    <property type="project" value="UniProtKB-SubCell"/>
</dbReference>
<name>A0ABD1MLE8_9FABA</name>
<feature type="transmembrane region" description="Helical" evidence="3">
    <location>
        <begin position="679"/>
        <end position="699"/>
    </location>
</feature>
<comment type="subcellular location">
    <subcellularLocation>
        <location evidence="1">Cell membrane</location>
        <topology evidence="1">Peripheral membrane protein</topology>
        <orientation evidence="1">Cytoplasmic side</orientation>
    </subcellularLocation>
</comment>
<dbReference type="Gene3D" id="1.25.40.20">
    <property type="entry name" value="Ankyrin repeat-containing domain"/>
    <property type="match status" value="2"/>
</dbReference>
<evidence type="ECO:0000313" key="5">
    <source>
        <dbReference type="EMBL" id="KAL2336604.1"/>
    </source>
</evidence>
<keyword evidence="3" id="KW-0472">Membrane</keyword>
<keyword evidence="3" id="KW-1133">Transmembrane helix</keyword>
<dbReference type="PANTHER" id="PTHR24177">
    <property type="entry name" value="CASKIN"/>
    <property type="match status" value="1"/>
</dbReference>
<dbReference type="EMBL" id="JBGMDY010000004">
    <property type="protein sequence ID" value="KAL2336604.1"/>
    <property type="molecule type" value="Genomic_DNA"/>
</dbReference>
<evidence type="ECO:0000313" key="6">
    <source>
        <dbReference type="Proteomes" id="UP001603857"/>
    </source>
</evidence>
<gene>
    <name evidence="5" type="ORF">Fmac_011050</name>
</gene>
<feature type="transmembrane region" description="Helical" evidence="3">
    <location>
        <begin position="600"/>
        <end position="625"/>
    </location>
</feature>
<organism evidence="5 6">
    <name type="scientific">Flemingia macrophylla</name>
    <dbReference type="NCBI Taxonomy" id="520843"/>
    <lineage>
        <taxon>Eukaryota</taxon>
        <taxon>Viridiplantae</taxon>
        <taxon>Streptophyta</taxon>
        <taxon>Embryophyta</taxon>
        <taxon>Tracheophyta</taxon>
        <taxon>Spermatophyta</taxon>
        <taxon>Magnoliopsida</taxon>
        <taxon>eudicotyledons</taxon>
        <taxon>Gunneridae</taxon>
        <taxon>Pentapetalae</taxon>
        <taxon>rosids</taxon>
        <taxon>fabids</taxon>
        <taxon>Fabales</taxon>
        <taxon>Fabaceae</taxon>
        <taxon>Papilionoideae</taxon>
        <taxon>50 kb inversion clade</taxon>
        <taxon>NPAAA clade</taxon>
        <taxon>indigoferoid/millettioid clade</taxon>
        <taxon>Phaseoleae</taxon>
        <taxon>Flemingia</taxon>
    </lineage>
</organism>
<dbReference type="InterPro" id="IPR036770">
    <property type="entry name" value="Ankyrin_rpt-contain_sf"/>
</dbReference>
<evidence type="ECO:0000256" key="1">
    <source>
        <dbReference type="ARBA" id="ARBA00004413"/>
    </source>
</evidence>
<reference evidence="5 6" key="1">
    <citation type="submission" date="2024-08" db="EMBL/GenBank/DDBJ databases">
        <title>Insights into the chromosomal genome structure of Flemingia macrophylla.</title>
        <authorList>
            <person name="Ding Y."/>
            <person name="Zhao Y."/>
            <person name="Bi W."/>
            <person name="Wu M."/>
            <person name="Zhao G."/>
            <person name="Gong Y."/>
            <person name="Li W."/>
            <person name="Zhang P."/>
        </authorList>
    </citation>
    <scope>NUCLEOTIDE SEQUENCE [LARGE SCALE GENOMIC DNA]</scope>
    <source>
        <strain evidence="5">DYQJB</strain>
        <tissue evidence="5">Leaf</tissue>
    </source>
</reference>
<dbReference type="AlphaFoldDB" id="A0ABD1MLE8"/>
<accession>A0ABD1MLE8</accession>
<dbReference type="Pfam" id="PF13962">
    <property type="entry name" value="PGG"/>
    <property type="match status" value="1"/>
</dbReference>
<dbReference type="SMART" id="SM00248">
    <property type="entry name" value="ANK"/>
    <property type="match status" value="6"/>
</dbReference>
<feature type="compositionally biased region" description="Polar residues" evidence="2">
    <location>
        <begin position="291"/>
        <end position="300"/>
    </location>
</feature>
<feature type="transmembrane region" description="Helical" evidence="3">
    <location>
        <begin position="569"/>
        <end position="588"/>
    </location>
</feature>
<keyword evidence="6" id="KW-1185">Reference proteome</keyword>
<sequence length="722" mass="81757">MITSVEKTTDEEKYVKFDDEIVKAQKAAATKNWELFEEIVDKKELPLKCPFDLFGNTAIHAVARSGKTHILKKLLNDMPSETERICALRLENREGNTVLHEAVLLDDPNMVDAIFEIDNKTMVYVMLHLHNEIMADDKRPLLELQNNACETPAYRAAKYGNLPMLKHLRARYGIESKHFPHQKYKNLERPILHYCVLTFSFGTAVWLLQNIGKSLAQEKTKLTGQEDEKGITCLKRLSKMPMAFKSSDPEEMGLTKDIIYGLLPEDGYESELEDDAGNSSVKVHRGDEESSQQNDGNTKTAKSKVGMVLSRVNYAFWKRAKGYRCIQNVWNKKRSHKFAEQLLKLLLDNEDSWKLCPFVPSHEKIMFSSKFPSNVTEKKDDIKLTDRVTKEEAVKDKLRGKKTEEGWSADDISPMWETPLFLGAASGIMEVVKGIIERYPEAVSYVNSDGLNVLHVAVKHRQSKVYEYLAKSPAIESLKQRISTDKRTILHHAASMEYYREEALAGVAYQLQRELQWYHKIREIVPQQYLMHVDKDGLTPGDLLDIDHADMHDQAKTWMKETSQSCSTVAVLIAGVVFAAAYAIPGGTSGGRAVLRSNSAFRIFTIMDVVALATSLGSVVMFLSILTSSFDLWDFHVSLPRKLKLGFIMLFFSLITTMLAFAATILLTIRMEGDKKSTTLAYSLAFVIVSIFGMTQFPLYKMIGDGVKKCSISWKSLQRNGL</sequence>
<evidence type="ECO:0000256" key="2">
    <source>
        <dbReference type="SAM" id="MobiDB-lite"/>
    </source>
</evidence>
<dbReference type="PANTHER" id="PTHR24177:SF215">
    <property type="entry name" value="PGG DOMAIN-CONTAINING PROTEIN"/>
    <property type="match status" value="1"/>
</dbReference>
<evidence type="ECO:0000256" key="3">
    <source>
        <dbReference type="SAM" id="Phobius"/>
    </source>
</evidence>
<evidence type="ECO:0000259" key="4">
    <source>
        <dbReference type="Pfam" id="PF13962"/>
    </source>
</evidence>
<protein>
    <recommendedName>
        <fullName evidence="4">PGG domain-containing protein</fullName>
    </recommendedName>
</protein>